<reference evidence="2 3" key="1">
    <citation type="journal article" date="2021" name="Syst. Appl. Microbiol.">
        <title>Pseudomonas lalucatii sp. nov. isolated from Vallgornera, a karstic cave in Mallorca, Western Mediterranean.</title>
        <authorList>
            <person name="Busquets A."/>
            <person name="Mulet M."/>
            <person name="Gomila M."/>
            <person name="Garcia-Valdes E."/>
        </authorList>
    </citation>
    <scope>NUCLEOTIDE SEQUENCE [LARGE SCALE GENOMIC DNA]</scope>
    <source>
        <strain evidence="2 3">R1b54</strain>
    </source>
</reference>
<keyword evidence="1" id="KW-0732">Signal</keyword>
<evidence type="ECO:0000313" key="3">
    <source>
        <dbReference type="Proteomes" id="UP001196601"/>
    </source>
</evidence>
<feature type="chain" id="PRO_5046778722" evidence="1">
    <location>
        <begin position="24"/>
        <end position="122"/>
    </location>
</feature>
<evidence type="ECO:0000313" key="2">
    <source>
        <dbReference type="EMBL" id="MBS7664019.1"/>
    </source>
</evidence>
<organism evidence="2 3">
    <name type="scientific">Pseudomonas lalucatii</name>
    <dbReference type="NCBI Taxonomy" id="1424203"/>
    <lineage>
        <taxon>Bacteria</taxon>
        <taxon>Pseudomonadati</taxon>
        <taxon>Pseudomonadota</taxon>
        <taxon>Gammaproteobacteria</taxon>
        <taxon>Pseudomonadales</taxon>
        <taxon>Pseudomonadaceae</taxon>
        <taxon>Pseudomonas</taxon>
    </lineage>
</organism>
<evidence type="ECO:0000256" key="1">
    <source>
        <dbReference type="SAM" id="SignalP"/>
    </source>
</evidence>
<dbReference type="EMBL" id="JADPMV010000002">
    <property type="protein sequence ID" value="MBS7664019.1"/>
    <property type="molecule type" value="Genomic_DNA"/>
</dbReference>
<sequence>MPHRFLALLAGLLGAAATPLGLAQPPDYALLIVARERLQLATPCEIGLYLHERLAARLHQGQSAAFNLPPGEVSLRLATLGGADCQPGILTPLRQRLSLQAGQVRRYRIAQGDSGLYLLPAP</sequence>
<protein>
    <submittedName>
        <fullName evidence="2">Uncharacterized protein</fullName>
    </submittedName>
</protein>
<gene>
    <name evidence="2" type="ORF">I0D00_19010</name>
</gene>
<dbReference type="Proteomes" id="UP001196601">
    <property type="component" value="Unassembled WGS sequence"/>
</dbReference>
<keyword evidence="3" id="KW-1185">Reference proteome</keyword>
<dbReference type="RefSeq" id="WP_213641376.1">
    <property type="nucleotide sequence ID" value="NZ_JADPMV010000002.1"/>
</dbReference>
<proteinExistence type="predicted"/>
<accession>A0ABS5Q7H4</accession>
<feature type="signal peptide" evidence="1">
    <location>
        <begin position="1"/>
        <end position="23"/>
    </location>
</feature>
<comment type="caution">
    <text evidence="2">The sequence shown here is derived from an EMBL/GenBank/DDBJ whole genome shotgun (WGS) entry which is preliminary data.</text>
</comment>
<name>A0ABS5Q7H4_9PSED</name>